<dbReference type="EMBL" id="GBRH01238732">
    <property type="protein sequence ID" value="JAD59163.1"/>
    <property type="molecule type" value="Transcribed_RNA"/>
</dbReference>
<reference evidence="2" key="1">
    <citation type="submission" date="2014-09" db="EMBL/GenBank/DDBJ databases">
        <authorList>
            <person name="Magalhaes I.L.F."/>
            <person name="Oliveira U."/>
            <person name="Santos F.R."/>
            <person name="Vidigal T.H.D.A."/>
            <person name="Brescovit A.D."/>
            <person name="Santos A.J."/>
        </authorList>
    </citation>
    <scope>NUCLEOTIDE SEQUENCE</scope>
    <source>
        <tissue evidence="2">Shoot tissue taken approximately 20 cm above the soil surface</tissue>
    </source>
</reference>
<reference evidence="2" key="2">
    <citation type="journal article" date="2015" name="Data Brief">
        <title>Shoot transcriptome of the giant reed, Arundo donax.</title>
        <authorList>
            <person name="Barrero R.A."/>
            <person name="Guerrero F.D."/>
            <person name="Moolhuijzen P."/>
            <person name="Goolsby J.A."/>
            <person name="Tidwell J."/>
            <person name="Bellgard S.E."/>
            <person name="Bellgard M.I."/>
        </authorList>
    </citation>
    <scope>NUCLEOTIDE SEQUENCE</scope>
    <source>
        <tissue evidence="2">Shoot tissue taken approximately 20 cm above the soil surface</tissue>
    </source>
</reference>
<sequence>MMWPVTCSSLTTFSFFFSPPAGAASSAATSAGGAASSTIGSWSMSDGSAWNSLARRQRRNRGCTARHVTQTRTCSGANPTVGNEHIIYREEEQGMHHRPWPPDSS</sequence>
<keyword evidence="1" id="KW-0732">Signal</keyword>
<feature type="signal peptide" evidence="1">
    <location>
        <begin position="1"/>
        <end position="23"/>
    </location>
</feature>
<dbReference type="AlphaFoldDB" id="A0A0A9BAJ3"/>
<accession>A0A0A9BAJ3</accession>
<evidence type="ECO:0000313" key="2">
    <source>
        <dbReference type="EMBL" id="JAD59163.1"/>
    </source>
</evidence>
<feature type="chain" id="PRO_5002062852" description="Secreted protein" evidence="1">
    <location>
        <begin position="24"/>
        <end position="105"/>
    </location>
</feature>
<organism evidence="2">
    <name type="scientific">Arundo donax</name>
    <name type="common">Giant reed</name>
    <name type="synonym">Donax arundinaceus</name>
    <dbReference type="NCBI Taxonomy" id="35708"/>
    <lineage>
        <taxon>Eukaryota</taxon>
        <taxon>Viridiplantae</taxon>
        <taxon>Streptophyta</taxon>
        <taxon>Embryophyta</taxon>
        <taxon>Tracheophyta</taxon>
        <taxon>Spermatophyta</taxon>
        <taxon>Magnoliopsida</taxon>
        <taxon>Liliopsida</taxon>
        <taxon>Poales</taxon>
        <taxon>Poaceae</taxon>
        <taxon>PACMAD clade</taxon>
        <taxon>Arundinoideae</taxon>
        <taxon>Arundineae</taxon>
        <taxon>Arundo</taxon>
    </lineage>
</organism>
<protein>
    <recommendedName>
        <fullName evidence="3">Secreted protein</fullName>
    </recommendedName>
</protein>
<evidence type="ECO:0000256" key="1">
    <source>
        <dbReference type="SAM" id="SignalP"/>
    </source>
</evidence>
<evidence type="ECO:0008006" key="3">
    <source>
        <dbReference type="Google" id="ProtNLM"/>
    </source>
</evidence>
<proteinExistence type="predicted"/>
<name>A0A0A9BAJ3_ARUDO</name>